<dbReference type="GO" id="GO:0140114">
    <property type="term" value="P:cellular detoxification of fluoride"/>
    <property type="evidence" value="ECO:0007669"/>
    <property type="project" value="UniProtKB-UniRule"/>
</dbReference>
<evidence type="ECO:0000256" key="8">
    <source>
        <dbReference type="ARBA" id="ARBA00023303"/>
    </source>
</evidence>
<dbReference type="GO" id="GO:0046872">
    <property type="term" value="F:metal ion binding"/>
    <property type="evidence" value="ECO:0007669"/>
    <property type="project" value="UniProtKB-KW"/>
</dbReference>
<evidence type="ECO:0000256" key="11">
    <source>
        <dbReference type="HAMAP-Rule" id="MF_00454"/>
    </source>
</evidence>
<evidence type="ECO:0000313" key="12">
    <source>
        <dbReference type="EMBL" id="SFW65544.1"/>
    </source>
</evidence>
<evidence type="ECO:0000256" key="7">
    <source>
        <dbReference type="ARBA" id="ARBA00023136"/>
    </source>
</evidence>
<evidence type="ECO:0000313" key="13">
    <source>
        <dbReference type="Proteomes" id="UP000183257"/>
    </source>
</evidence>
<sequence>MKQMLLVFLGGGAGSVLRFLISKTFNNSFQPLFLGTFLVNIIGSLLIGLIIGLTLKGNYLTENQALLLATGFCGGFTTFSTFALENQSLLKNGDFLHFTLYTVLSITFGIFAVIGGFWISKSL</sequence>
<keyword evidence="6 11" id="KW-0406">Ion transport</keyword>
<dbReference type="InterPro" id="IPR003691">
    <property type="entry name" value="FluC"/>
</dbReference>
<feature type="binding site" evidence="11">
    <location>
        <position position="74"/>
    </location>
    <ligand>
        <name>Na(+)</name>
        <dbReference type="ChEBI" id="CHEBI:29101"/>
        <note>structural</note>
    </ligand>
</feature>
<organism evidence="12 13">
    <name type="scientific">Cellulophaga fucicola</name>
    <dbReference type="NCBI Taxonomy" id="76595"/>
    <lineage>
        <taxon>Bacteria</taxon>
        <taxon>Pseudomonadati</taxon>
        <taxon>Bacteroidota</taxon>
        <taxon>Flavobacteriia</taxon>
        <taxon>Flavobacteriales</taxon>
        <taxon>Flavobacteriaceae</taxon>
        <taxon>Cellulophaga</taxon>
    </lineage>
</organism>
<evidence type="ECO:0000256" key="5">
    <source>
        <dbReference type="ARBA" id="ARBA00022989"/>
    </source>
</evidence>
<dbReference type="Pfam" id="PF02537">
    <property type="entry name" value="CRCB"/>
    <property type="match status" value="1"/>
</dbReference>
<feature type="transmembrane region" description="Helical" evidence="11">
    <location>
        <begin position="65"/>
        <end position="84"/>
    </location>
</feature>
<reference evidence="13" key="1">
    <citation type="submission" date="2016-11" db="EMBL/GenBank/DDBJ databases">
        <authorList>
            <person name="Varghese N."/>
            <person name="Submissions S."/>
        </authorList>
    </citation>
    <scope>NUCLEOTIDE SEQUENCE [LARGE SCALE GENOMIC DNA]</scope>
    <source>
        <strain evidence="13">DSM 24786</strain>
    </source>
</reference>
<dbReference type="AlphaFoldDB" id="A0A1K1R081"/>
<accession>A0A1K1R081</accession>
<dbReference type="GO" id="GO:0062054">
    <property type="term" value="F:fluoride channel activity"/>
    <property type="evidence" value="ECO:0007669"/>
    <property type="project" value="UniProtKB-UniRule"/>
</dbReference>
<keyword evidence="8 11" id="KW-0407">Ion channel</keyword>
<dbReference type="GO" id="GO:0005886">
    <property type="term" value="C:plasma membrane"/>
    <property type="evidence" value="ECO:0007669"/>
    <property type="project" value="UniProtKB-SubCell"/>
</dbReference>
<dbReference type="PANTHER" id="PTHR28259:SF1">
    <property type="entry name" value="FLUORIDE EXPORT PROTEIN 1-RELATED"/>
    <property type="match status" value="1"/>
</dbReference>
<feature type="binding site" evidence="11">
    <location>
        <position position="77"/>
    </location>
    <ligand>
        <name>Na(+)</name>
        <dbReference type="ChEBI" id="CHEBI:29101"/>
        <note>structural</note>
    </ligand>
</feature>
<feature type="transmembrane region" description="Helical" evidence="11">
    <location>
        <begin position="32"/>
        <end position="53"/>
    </location>
</feature>
<evidence type="ECO:0000256" key="4">
    <source>
        <dbReference type="ARBA" id="ARBA00022692"/>
    </source>
</evidence>
<keyword evidence="7 11" id="KW-0472">Membrane</keyword>
<evidence type="ECO:0000256" key="10">
    <source>
        <dbReference type="ARBA" id="ARBA00035585"/>
    </source>
</evidence>
<name>A0A1K1R081_9FLAO</name>
<keyword evidence="5 11" id="KW-1133">Transmembrane helix</keyword>
<dbReference type="RefSeq" id="WP_072304762.1">
    <property type="nucleotide sequence ID" value="NZ_FPIY01000006.1"/>
</dbReference>
<evidence type="ECO:0000256" key="2">
    <source>
        <dbReference type="ARBA" id="ARBA00022475"/>
    </source>
</evidence>
<proteinExistence type="inferred from homology"/>
<keyword evidence="2 11" id="KW-1003">Cell membrane</keyword>
<keyword evidence="13" id="KW-1185">Reference proteome</keyword>
<comment type="activity regulation">
    <text evidence="11">Na(+) is not transported, but it plays an essential structural role and its presence is essential for fluoride channel function.</text>
</comment>
<dbReference type="Proteomes" id="UP000183257">
    <property type="component" value="Unassembled WGS sequence"/>
</dbReference>
<dbReference type="HAMAP" id="MF_00454">
    <property type="entry name" value="FluC"/>
    <property type="match status" value="1"/>
</dbReference>
<dbReference type="EMBL" id="FPIY01000006">
    <property type="protein sequence ID" value="SFW65544.1"/>
    <property type="molecule type" value="Genomic_DNA"/>
</dbReference>
<evidence type="ECO:0000256" key="6">
    <source>
        <dbReference type="ARBA" id="ARBA00023065"/>
    </source>
</evidence>
<comment type="function">
    <text evidence="11">Fluoride-specific ion channel. Important for reducing fluoride concentration in the cell, thus reducing its toxicity.</text>
</comment>
<keyword evidence="11" id="KW-0915">Sodium</keyword>
<keyword evidence="11" id="KW-0813">Transport</keyword>
<dbReference type="NCBIfam" id="TIGR00494">
    <property type="entry name" value="crcB"/>
    <property type="match status" value="1"/>
</dbReference>
<feature type="transmembrane region" description="Helical" evidence="11">
    <location>
        <begin position="96"/>
        <end position="119"/>
    </location>
</feature>
<gene>
    <name evidence="11" type="primary">fluC</name>
    <name evidence="11" type="synonym">crcB</name>
    <name evidence="12" type="ORF">SAMN05660313_03143</name>
</gene>
<evidence type="ECO:0000256" key="9">
    <source>
        <dbReference type="ARBA" id="ARBA00035120"/>
    </source>
</evidence>
<dbReference type="PANTHER" id="PTHR28259">
    <property type="entry name" value="FLUORIDE EXPORT PROTEIN 1-RELATED"/>
    <property type="match status" value="1"/>
</dbReference>
<evidence type="ECO:0000256" key="3">
    <source>
        <dbReference type="ARBA" id="ARBA00022519"/>
    </source>
</evidence>
<comment type="subcellular location">
    <subcellularLocation>
        <location evidence="1 11">Cell membrane</location>
        <topology evidence="1 11">Multi-pass membrane protein</topology>
    </subcellularLocation>
</comment>
<evidence type="ECO:0000256" key="1">
    <source>
        <dbReference type="ARBA" id="ARBA00004651"/>
    </source>
</evidence>
<keyword evidence="11" id="KW-0479">Metal-binding</keyword>
<dbReference type="STRING" id="76595.SAMN05660313_03143"/>
<comment type="similarity">
    <text evidence="9 11">Belongs to the fluoride channel Fluc/FEX (TC 1.A.43) family.</text>
</comment>
<dbReference type="OrthoDB" id="9815830at2"/>
<keyword evidence="3" id="KW-0997">Cell inner membrane</keyword>
<keyword evidence="4 11" id="KW-0812">Transmembrane</keyword>
<comment type="catalytic activity">
    <reaction evidence="10">
        <text>fluoride(in) = fluoride(out)</text>
        <dbReference type="Rhea" id="RHEA:76159"/>
        <dbReference type="ChEBI" id="CHEBI:17051"/>
    </reaction>
    <physiologicalReaction direction="left-to-right" evidence="10">
        <dbReference type="Rhea" id="RHEA:76160"/>
    </physiologicalReaction>
</comment>
<protein>
    <recommendedName>
        <fullName evidence="11">Fluoride-specific ion channel FluC</fullName>
    </recommendedName>
</protein>